<evidence type="ECO:0000256" key="6">
    <source>
        <dbReference type="ARBA" id="ARBA00022801"/>
    </source>
</evidence>
<evidence type="ECO:0000256" key="2">
    <source>
        <dbReference type="ARBA" id="ARBA00008985"/>
    </source>
</evidence>
<dbReference type="GO" id="GO:0005634">
    <property type="term" value="C:nucleus"/>
    <property type="evidence" value="ECO:0007669"/>
    <property type="project" value="TreeGrafter"/>
</dbReference>
<evidence type="ECO:0000256" key="4">
    <source>
        <dbReference type="ARBA" id="ARBA00012718"/>
    </source>
</evidence>
<keyword evidence="11" id="KW-1185">Reference proteome</keyword>
<feature type="domain" description="Protein N-terminal glutamine amidohydrolase alpha beta roll" evidence="9">
    <location>
        <begin position="33"/>
        <end position="88"/>
    </location>
</feature>
<evidence type="ECO:0000256" key="3">
    <source>
        <dbReference type="ARBA" id="ARBA00011245"/>
    </source>
</evidence>
<comment type="function">
    <text evidence="1 8">Mediates the side-chain deamidation of N-terminal glutamine residues to glutamate, an important step in N-end rule pathway of protein degradation. Conversion of the resulting N-terminal glutamine to glutamate renders the protein susceptible to arginylation, polyubiquitination and degradation as specified by the N-end rule. Does not act on substrates with internal or C-terminal glutamine and does not act on non-glutamine residues in any position.</text>
</comment>
<protein>
    <recommendedName>
        <fullName evidence="5 8">Protein N-terminal glutamine amidohydrolase</fullName>
        <ecNumber evidence="4 8">3.5.1.122</ecNumber>
    </recommendedName>
    <alternativeName>
        <fullName evidence="8">Protein NH2-terminal glutamine deamidase</fullName>
    </alternativeName>
</protein>
<dbReference type="EC" id="3.5.1.122" evidence="4 8"/>
<dbReference type="GO" id="GO:0070773">
    <property type="term" value="F:protein-N-terminal glutamine amidohydrolase activity"/>
    <property type="evidence" value="ECO:0007669"/>
    <property type="project" value="UniProtKB-UniRule"/>
</dbReference>
<dbReference type="GO" id="GO:0005829">
    <property type="term" value="C:cytosol"/>
    <property type="evidence" value="ECO:0007669"/>
    <property type="project" value="TreeGrafter"/>
</dbReference>
<dbReference type="InterPro" id="IPR037132">
    <property type="entry name" value="N_Gln_amidohydro_ab_roll_sf"/>
</dbReference>
<sequence length="238" mass="27523">MAACESNPTSFISAQRGKGVPELLPLASECVATPYYCEENVWKLCEYVECHRRETLPNCFAVFISNDKRAVPLWRQKAGRSEDKLVIWRVSPNREGSRTIVPVFREVMKKSPEDYHAVVMYSEPGSKAVVYDLDSELPFPTFFHKYVTETFRTDEVLKPEYHRYFRVVPAEQFLRIFASDRSHMLKEDGSWLKPPPNYPPIVSQVSQNNLENFISMNPNVDLGHVYTLKQLVAQFHVT</sequence>
<evidence type="ECO:0000313" key="10">
    <source>
        <dbReference type="EMBL" id="CAD7276351.1"/>
    </source>
</evidence>
<gene>
    <name evidence="10" type="ORF">NMOB1V02_LOCUS4116</name>
</gene>
<proteinExistence type="inferred from homology"/>
<evidence type="ECO:0000313" key="11">
    <source>
        <dbReference type="Proteomes" id="UP000678499"/>
    </source>
</evidence>
<dbReference type="AlphaFoldDB" id="A0A7R9GD35"/>
<dbReference type="EMBL" id="OA882641">
    <property type="protein sequence ID" value="CAD7276351.1"/>
    <property type="molecule type" value="Genomic_DNA"/>
</dbReference>
<evidence type="ECO:0000259" key="9">
    <source>
        <dbReference type="Pfam" id="PF09764"/>
    </source>
</evidence>
<accession>A0A7R9GD35</accession>
<dbReference type="OrthoDB" id="191192at2759"/>
<dbReference type="Pfam" id="PF09764">
    <property type="entry name" value="Nt_Gln_amidase"/>
    <property type="match status" value="2"/>
</dbReference>
<comment type="similarity">
    <text evidence="2 8">Belongs to the NTAQ1 family.</text>
</comment>
<reference evidence="10" key="1">
    <citation type="submission" date="2020-11" db="EMBL/GenBank/DDBJ databases">
        <authorList>
            <person name="Tran Van P."/>
        </authorList>
    </citation>
    <scope>NUCLEOTIDE SEQUENCE</scope>
</reference>
<comment type="subunit">
    <text evidence="3 8">Monomer.</text>
</comment>
<evidence type="ECO:0000256" key="1">
    <source>
        <dbReference type="ARBA" id="ARBA00003923"/>
    </source>
</evidence>
<dbReference type="PANTHER" id="PTHR13035:SF0">
    <property type="entry name" value="PROTEIN N-TERMINAL GLUTAMINE AMIDOHYDROLASE"/>
    <property type="match status" value="1"/>
</dbReference>
<dbReference type="Proteomes" id="UP000678499">
    <property type="component" value="Unassembled WGS sequence"/>
</dbReference>
<dbReference type="Gene3D" id="3.10.620.10">
    <property type="entry name" value="Protein N-terminal glutamine amidohydrolase, alpha beta roll"/>
    <property type="match status" value="2"/>
</dbReference>
<dbReference type="PANTHER" id="PTHR13035">
    <property type="entry name" value="PROTEIN N-TERMINAL GLUTAMINE AMIDOHYDROLASE"/>
    <property type="match status" value="1"/>
</dbReference>
<evidence type="ECO:0000256" key="8">
    <source>
        <dbReference type="RuleBase" id="RU367082"/>
    </source>
</evidence>
<dbReference type="InterPro" id="IPR039733">
    <property type="entry name" value="NTAQ1"/>
</dbReference>
<comment type="catalytic activity">
    <reaction evidence="7 8">
        <text>N-terminal L-glutaminyl-[protein] + H2O = N-terminal L-glutamyl-[protein] + NH4(+)</text>
        <dbReference type="Rhea" id="RHEA:50680"/>
        <dbReference type="Rhea" id="RHEA-COMP:12668"/>
        <dbReference type="Rhea" id="RHEA-COMP:12777"/>
        <dbReference type="ChEBI" id="CHEBI:15377"/>
        <dbReference type="ChEBI" id="CHEBI:28938"/>
        <dbReference type="ChEBI" id="CHEBI:64721"/>
        <dbReference type="ChEBI" id="CHEBI:64722"/>
        <dbReference type="EC" id="3.5.1.122"/>
    </reaction>
</comment>
<organism evidence="10">
    <name type="scientific">Notodromas monacha</name>
    <dbReference type="NCBI Taxonomy" id="399045"/>
    <lineage>
        <taxon>Eukaryota</taxon>
        <taxon>Metazoa</taxon>
        <taxon>Ecdysozoa</taxon>
        <taxon>Arthropoda</taxon>
        <taxon>Crustacea</taxon>
        <taxon>Oligostraca</taxon>
        <taxon>Ostracoda</taxon>
        <taxon>Podocopa</taxon>
        <taxon>Podocopida</taxon>
        <taxon>Cypridocopina</taxon>
        <taxon>Cypridoidea</taxon>
        <taxon>Cyprididae</taxon>
        <taxon>Notodromas</taxon>
    </lineage>
</organism>
<evidence type="ECO:0000256" key="7">
    <source>
        <dbReference type="ARBA" id="ARBA00048768"/>
    </source>
</evidence>
<name>A0A7R9GD35_9CRUS</name>
<keyword evidence="6 8" id="KW-0378">Hydrolase</keyword>
<feature type="domain" description="Protein N-terminal glutamine amidohydrolase alpha beta roll" evidence="9">
    <location>
        <begin position="114"/>
        <end position="235"/>
    </location>
</feature>
<dbReference type="GO" id="GO:0008418">
    <property type="term" value="F:protein-N-terminal asparagine amidohydrolase activity"/>
    <property type="evidence" value="ECO:0007669"/>
    <property type="project" value="UniProtKB-UniRule"/>
</dbReference>
<dbReference type="EMBL" id="CAJPEX010000604">
    <property type="protein sequence ID" value="CAG0916503.1"/>
    <property type="molecule type" value="Genomic_DNA"/>
</dbReference>
<evidence type="ECO:0000256" key="5">
    <source>
        <dbReference type="ARBA" id="ARBA00021247"/>
    </source>
</evidence>
<dbReference type="InterPro" id="IPR023128">
    <property type="entry name" value="Prot_N_Gln_amidohydro_ab_roll"/>
</dbReference>